<name>A0A850DPM2_9MICO</name>
<protein>
    <submittedName>
        <fullName evidence="2">Uncharacterized protein</fullName>
    </submittedName>
</protein>
<dbReference type="EMBL" id="JABMCG010000062">
    <property type="protein sequence ID" value="NUU26871.1"/>
    <property type="molecule type" value="Genomic_DNA"/>
</dbReference>
<organism evidence="2 3">
    <name type="scientific">Curtobacterium citreum</name>
    <dbReference type="NCBI Taxonomy" id="2036"/>
    <lineage>
        <taxon>Bacteria</taxon>
        <taxon>Bacillati</taxon>
        <taxon>Actinomycetota</taxon>
        <taxon>Actinomycetes</taxon>
        <taxon>Micrococcales</taxon>
        <taxon>Microbacteriaceae</taxon>
        <taxon>Curtobacterium</taxon>
    </lineage>
</organism>
<reference evidence="2 3" key="1">
    <citation type="submission" date="2020-05" db="EMBL/GenBank/DDBJ databases">
        <title>Genome Sequencing of Type Strains.</title>
        <authorList>
            <person name="Lemaire J.F."/>
            <person name="Inderbitzin P."/>
            <person name="Gregorio O.A."/>
            <person name="Collins S.B."/>
            <person name="Wespe N."/>
            <person name="Knight-Connoni V."/>
        </authorList>
    </citation>
    <scope>NUCLEOTIDE SEQUENCE [LARGE SCALE GENOMIC DNA]</scope>
    <source>
        <strain evidence="2 3">DSM 20512</strain>
    </source>
</reference>
<accession>A0A850DPM2</accession>
<evidence type="ECO:0000313" key="2">
    <source>
        <dbReference type="EMBL" id="NUU26871.1"/>
    </source>
</evidence>
<keyword evidence="1" id="KW-0472">Membrane</keyword>
<dbReference type="RefSeq" id="WP_175325037.1">
    <property type="nucleotide sequence ID" value="NZ_JABMCG010000062.1"/>
</dbReference>
<gene>
    <name evidence="2" type="ORF">HP467_01915</name>
</gene>
<feature type="transmembrane region" description="Helical" evidence="1">
    <location>
        <begin position="21"/>
        <end position="46"/>
    </location>
</feature>
<dbReference type="AlphaFoldDB" id="A0A850DPM2"/>
<sequence length="389" mass="40449">MANRSAGQNAARVAAGVRIGLGWKLGVPIGLVALALACLIILPVMVVATTASQNEQGTTACSVGGANLAGAPSSIGGYSGVQLENASAIVDAGNSLGVPSYGVNIAVMTAMGESGLRVLDRGDAVGPDSRGLFQQRDNGQWGSYEDRMDPTISATNFYKALLKVPGWQQMDPSEAAHAVQINADANYYTKFWTTAQQVVSALTGGSGGGCQDASNISVSGNGQEVAASIMAATKQGKIQWLTPAYRDQVQAIADPNNWDGDTFTGDCAIDTRVLQVIVVATQTFPKIGISDLNRRCTGSTPGAGVYSLHWQGKAVDFYSFDGIATTGRDDNAMKLIPKLDQISNPGAAIGQLGCTGGSPDLKTMHQLLDSCNHLHYQLGPGNEPLSVTK</sequence>
<keyword evidence="1" id="KW-0812">Transmembrane</keyword>
<proteinExistence type="predicted"/>
<evidence type="ECO:0000313" key="3">
    <source>
        <dbReference type="Proteomes" id="UP000539146"/>
    </source>
</evidence>
<comment type="caution">
    <text evidence="2">The sequence shown here is derived from an EMBL/GenBank/DDBJ whole genome shotgun (WGS) entry which is preliminary data.</text>
</comment>
<keyword evidence="1" id="KW-1133">Transmembrane helix</keyword>
<dbReference type="Proteomes" id="UP000539146">
    <property type="component" value="Unassembled WGS sequence"/>
</dbReference>
<evidence type="ECO:0000256" key="1">
    <source>
        <dbReference type="SAM" id="Phobius"/>
    </source>
</evidence>